<protein>
    <submittedName>
        <fullName evidence="2">ThiF family adenylyltransferase</fullName>
    </submittedName>
</protein>
<name>A0ABW5PSQ2_9BACI</name>
<dbReference type="CDD" id="cd00757">
    <property type="entry name" value="ThiF_MoeB_HesA_family"/>
    <property type="match status" value="1"/>
</dbReference>
<evidence type="ECO:0000259" key="1">
    <source>
        <dbReference type="Pfam" id="PF00899"/>
    </source>
</evidence>
<keyword evidence="2" id="KW-0808">Transferase</keyword>
<reference evidence="3" key="1">
    <citation type="journal article" date="2019" name="Int. J. Syst. Evol. Microbiol.">
        <title>The Global Catalogue of Microorganisms (GCM) 10K type strain sequencing project: providing services to taxonomists for standard genome sequencing and annotation.</title>
        <authorList>
            <consortium name="The Broad Institute Genomics Platform"/>
            <consortium name="The Broad Institute Genome Sequencing Center for Infectious Disease"/>
            <person name="Wu L."/>
            <person name="Ma J."/>
        </authorList>
    </citation>
    <scope>NUCLEOTIDE SEQUENCE [LARGE SCALE GENOMIC DNA]</scope>
    <source>
        <strain evidence="3">TISTR 2241</strain>
    </source>
</reference>
<dbReference type="InterPro" id="IPR000594">
    <property type="entry name" value="ThiF_NAD_FAD-bd"/>
</dbReference>
<dbReference type="RefSeq" id="WP_141190413.1">
    <property type="nucleotide sequence ID" value="NZ_JBHUMR010000014.1"/>
</dbReference>
<sequence length="348" mass="39497">MNNRYDRQVRFDGIGEQGQKKILMKHVGIIGAGALGTHVAETLIRAGIGYLSIIDRDYVEYSNLQRQCLYTERDAGEVLPKAVAAKKHLEQINHNGHVNAIVGELSGKLFSDKFSTCDVIVDATDNFETRLLLNDLAIKYKIPWIFGGCLGSKGLTYTIIPDETPCLSCLMNHMPFSNDSCDLSGVIAPIVEWVATQQVVEVFKLLVEDHTALRGTLLYEDMWTNEHISMNVQTLKNPLCLSCGRHRTHPYLSESKKRYRTSVLCGRDTVHIRPEENMKLDMSYMKQMLMKDELPCVDNGFLLHTCIDGHRLILFQDGRALIHNTSDMKWAMKLYMEVIRKGRTCLTE</sequence>
<keyword evidence="3" id="KW-1185">Reference proteome</keyword>
<organism evidence="2 3">
    <name type="scientific">Terrilactibacillus laevilacticus</name>
    <dbReference type="NCBI Taxonomy" id="1380157"/>
    <lineage>
        <taxon>Bacteria</taxon>
        <taxon>Bacillati</taxon>
        <taxon>Bacillota</taxon>
        <taxon>Bacilli</taxon>
        <taxon>Bacillales</taxon>
        <taxon>Bacillaceae</taxon>
        <taxon>Terrilactibacillus</taxon>
    </lineage>
</organism>
<dbReference type="InterPro" id="IPR035985">
    <property type="entry name" value="Ubiquitin-activating_enz"/>
</dbReference>
<accession>A0ABW5PSQ2</accession>
<keyword evidence="2" id="KW-0548">Nucleotidyltransferase</keyword>
<dbReference type="PANTHER" id="PTHR10953">
    <property type="entry name" value="UBIQUITIN-ACTIVATING ENZYME E1"/>
    <property type="match status" value="1"/>
</dbReference>
<evidence type="ECO:0000313" key="2">
    <source>
        <dbReference type="EMBL" id="MFD2617936.1"/>
    </source>
</evidence>
<comment type="caution">
    <text evidence="2">The sequence shown here is derived from an EMBL/GenBank/DDBJ whole genome shotgun (WGS) entry which is preliminary data.</text>
</comment>
<dbReference type="PANTHER" id="PTHR10953:SF102">
    <property type="entry name" value="ADENYLYLTRANSFERASE AND SULFURTRANSFERASE MOCS3"/>
    <property type="match status" value="1"/>
</dbReference>
<gene>
    <name evidence="2" type="ORF">ACFSTF_11515</name>
</gene>
<proteinExistence type="predicted"/>
<dbReference type="Pfam" id="PF00899">
    <property type="entry name" value="ThiF"/>
    <property type="match status" value="1"/>
</dbReference>
<dbReference type="Proteomes" id="UP001597458">
    <property type="component" value="Unassembled WGS sequence"/>
</dbReference>
<dbReference type="Gene3D" id="3.40.50.720">
    <property type="entry name" value="NAD(P)-binding Rossmann-like Domain"/>
    <property type="match status" value="1"/>
</dbReference>
<dbReference type="SUPFAM" id="SSF69572">
    <property type="entry name" value="Activating enzymes of the ubiquitin-like proteins"/>
    <property type="match status" value="1"/>
</dbReference>
<dbReference type="GO" id="GO:0016779">
    <property type="term" value="F:nucleotidyltransferase activity"/>
    <property type="evidence" value="ECO:0007669"/>
    <property type="project" value="UniProtKB-KW"/>
</dbReference>
<dbReference type="EMBL" id="JBHUMR010000014">
    <property type="protein sequence ID" value="MFD2617936.1"/>
    <property type="molecule type" value="Genomic_DNA"/>
</dbReference>
<dbReference type="InterPro" id="IPR045886">
    <property type="entry name" value="ThiF/MoeB/HesA"/>
</dbReference>
<evidence type="ECO:0000313" key="3">
    <source>
        <dbReference type="Proteomes" id="UP001597458"/>
    </source>
</evidence>
<feature type="domain" description="THIF-type NAD/FAD binding fold" evidence="1">
    <location>
        <begin position="5"/>
        <end position="240"/>
    </location>
</feature>